<name>A0A3L7A6T9_9HYPH</name>
<sequence>MFFLLRMGFLLAVVLALLPLGLKGESGRDVSVFEAFGLVQAVIADARGFCDRQPQACDVGGQMAVHLKEKAQVGARWLYQAVGEAQAPDAAKAATTAAGAPAPAGTAISLDPARMPSAGQLNLTPQDLLPAWGGGGNLQATPPAPALPASLPAAAPLPPRRPA</sequence>
<protein>
    <recommendedName>
        <fullName evidence="4">DUF5330 domain-containing protein</fullName>
    </recommendedName>
</protein>
<accession>A0A3L7A6T9</accession>
<reference evidence="2 3" key="1">
    <citation type="submission" date="2018-10" db="EMBL/GenBank/DDBJ databases">
        <title>Xanthobacter tagetidis genome sequencing and assembly.</title>
        <authorList>
            <person name="Maclea K.S."/>
            <person name="Goen A.E."/>
            <person name="Fatima S.A."/>
        </authorList>
    </citation>
    <scope>NUCLEOTIDE SEQUENCE [LARGE SCALE GENOMIC DNA]</scope>
    <source>
        <strain evidence="2 3">ATCC 700314</strain>
    </source>
</reference>
<feature type="region of interest" description="Disordered" evidence="1">
    <location>
        <begin position="126"/>
        <end position="163"/>
    </location>
</feature>
<dbReference type="EMBL" id="RCTF01000014">
    <property type="protein sequence ID" value="RLP75795.1"/>
    <property type="molecule type" value="Genomic_DNA"/>
</dbReference>
<dbReference type="Pfam" id="PF17264">
    <property type="entry name" value="DUF5330"/>
    <property type="match status" value="1"/>
</dbReference>
<proteinExistence type="predicted"/>
<evidence type="ECO:0000256" key="1">
    <source>
        <dbReference type="SAM" id="MobiDB-lite"/>
    </source>
</evidence>
<keyword evidence="3" id="KW-1185">Reference proteome</keyword>
<evidence type="ECO:0008006" key="4">
    <source>
        <dbReference type="Google" id="ProtNLM"/>
    </source>
</evidence>
<dbReference type="AlphaFoldDB" id="A0A3L7A6T9"/>
<dbReference type="Proteomes" id="UP000269692">
    <property type="component" value="Unassembled WGS sequence"/>
</dbReference>
<organism evidence="2 3">
    <name type="scientific">Xanthobacter tagetidis</name>
    <dbReference type="NCBI Taxonomy" id="60216"/>
    <lineage>
        <taxon>Bacteria</taxon>
        <taxon>Pseudomonadati</taxon>
        <taxon>Pseudomonadota</taxon>
        <taxon>Alphaproteobacteria</taxon>
        <taxon>Hyphomicrobiales</taxon>
        <taxon>Xanthobacteraceae</taxon>
        <taxon>Xanthobacter</taxon>
    </lineage>
</organism>
<dbReference type="RefSeq" id="WP_121624354.1">
    <property type="nucleotide sequence ID" value="NZ_JACIIW010000003.1"/>
</dbReference>
<comment type="caution">
    <text evidence="2">The sequence shown here is derived from an EMBL/GenBank/DDBJ whole genome shotgun (WGS) entry which is preliminary data.</text>
</comment>
<evidence type="ECO:0000313" key="2">
    <source>
        <dbReference type="EMBL" id="RLP75795.1"/>
    </source>
</evidence>
<dbReference type="OrthoDB" id="7923950at2"/>
<dbReference type="InterPro" id="IPR035220">
    <property type="entry name" value="DUF5330"/>
</dbReference>
<gene>
    <name evidence="2" type="ORF">D9R14_16000</name>
</gene>
<evidence type="ECO:0000313" key="3">
    <source>
        <dbReference type="Proteomes" id="UP000269692"/>
    </source>
</evidence>